<gene>
    <name evidence="2" type="ORF">GCM10009851_39140</name>
</gene>
<protein>
    <submittedName>
        <fullName evidence="2">Metallophosphoesterase</fullName>
    </submittedName>
</protein>
<dbReference type="InterPro" id="IPR051158">
    <property type="entry name" value="Metallophosphoesterase_sf"/>
</dbReference>
<dbReference type="Proteomes" id="UP001500929">
    <property type="component" value="Unassembled WGS sequence"/>
</dbReference>
<sequence length="310" mass="33641">MTPVARAAVGALGALAAAGAGAFAYGTFVERKRYTLRTASIPVLPPGASDIRVLHLSDLHMAPWQRDKQAWIRNLARLDPHLVVDTGDNLGHHDGLEGVRAALDVFSGVPGLYVNGSNDYFGPSFKNPLRYFLGPSKHNKKVQRLDTEALESYFDGLGWTNLNNTATTLEVQGTIIDAFGVDDPHRGFDRLDRIPAALDELREEDERGPRLTIGVAHAPYQYVLNSFLTHGAEVVFAGHTHGGQVCVPGYGAIVTNCDIPRKQVKGLSLWRHGFRSAFLNVSAGLGTSIYSPFRFACPPEATLLTLTAAR</sequence>
<dbReference type="PANTHER" id="PTHR31302:SF20">
    <property type="entry name" value="CONSERVED PROTEIN"/>
    <property type="match status" value="1"/>
</dbReference>
<dbReference type="InterPro" id="IPR029052">
    <property type="entry name" value="Metallo-depent_PP-like"/>
</dbReference>
<dbReference type="Gene3D" id="3.60.21.10">
    <property type="match status" value="1"/>
</dbReference>
<organism evidence="2 3">
    <name type="scientific">Herbiconiux moechotypicola</name>
    <dbReference type="NCBI Taxonomy" id="637393"/>
    <lineage>
        <taxon>Bacteria</taxon>
        <taxon>Bacillati</taxon>
        <taxon>Actinomycetota</taxon>
        <taxon>Actinomycetes</taxon>
        <taxon>Micrococcales</taxon>
        <taxon>Microbacteriaceae</taxon>
        <taxon>Herbiconiux</taxon>
    </lineage>
</organism>
<reference evidence="2 3" key="1">
    <citation type="journal article" date="2019" name="Int. J. Syst. Evol. Microbiol.">
        <title>The Global Catalogue of Microorganisms (GCM) 10K type strain sequencing project: providing services to taxonomists for standard genome sequencing and annotation.</title>
        <authorList>
            <consortium name="The Broad Institute Genomics Platform"/>
            <consortium name="The Broad Institute Genome Sequencing Center for Infectious Disease"/>
            <person name="Wu L."/>
            <person name="Ma J."/>
        </authorList>
    </citation>
    <scope>NUCLEOTIDE SEQUENCE [LARGE SCALE GENOMIC DNA]</scope>
    <source>
        <strain evidence="2 3">JCM 16117</strain>
    </source>
</reference>
<accession>A0ABN3E6L7</accession>
<dbReference type="SUPFAM" id="SSF56300">
    <property type="entry name" value="Metallo-dependent phosphatases"/>
    <property type="match status" value="1"/>
</dbReference>
<evidence type="ECO:0000259" key="1">
    <source>
        <dbReference type="Pfam" id="PF00149"/>
    </source>
</evidence>
<proteinExistence type="predicted"/>
<dbReference type="PANTHER" id="PTHR31302">
    <property type="entry name" value="TRANSMEMBRANE PROTEIN WITH METALLOPHOSPHOESTERASE DOMAIN-RELATED"/>
    <property type="match status" value="1"/>
</dbReference>
<keyword evidence="3" id="KW-1185">Reference proteome</keyword>
<dbReference type="Pfam" id="PF00149">
    <property type="entry name" value="Metallophos"/>
    <property type="match status" value="1"/>
</dbReference>
<evidence type="ECO:0000313" key="3">
    <source>
        <dbReference type="Proteomes" id="UP001500929"/>
    </source>
</evidence>
<dbReference type="EMBL" id="BAAAQY010000016">
    <property type="protein sequence ID" value="GAA2249714.1"/>
    <property type="molecule type" value="Genomic_DNA"/>
</dbReference>
<dbReference type="InterPro" id="IPR004843">
    <property type="entry name" value="Calcineurin-like_PHP"/>
</dbReference>
<evidence type="ECO:0000313" key="2">
    <source>
        <dbReference type="EMBL" id="GAA2249714.1"/>
    </source>
</evidence>
<feature type="domain" description="Calcineurin-like phosphoesterase" evidence="1">
    <location>
        <begin position="51"/>
        <end position="242"/>
    </location>
</feature>
<name>A0ABN3E6L7_9MICO</name>
<comment type="caution">
    <text evidence="2">The sequence shown here is derived from an EMBL/GenBank/DDBJ whole genome shotgun (WGS) entry which is preliminary data.</text>
</comment>